<evidence type="ECO:0000313" key="1">
    <source>
        <dbReference type="EMBL" id="KAJ0034083.1"/>
    </source>
</evidence>
<dbReference type="Proteomes" id="UP001163603">
    <property type="component" value="Chromosome 7"/>
</dbReference>
<proteinExistence type="predicted"/>
<reference evidence="2" key="1">
    <citation type="journal article" date="2023" name="G3 (Bethesda)">
        <title>Genome assembly and association tests identify interacting loci associated with vigor, precocity, and sex in interspecific pistachio rootstocks.</title>
        <authorList>
            <person name="Palmer W."/>
            <person name="Jacygrad E."/>
            <person name="Sagayaradj S."/>
            <person name="Cavanaugh K."/>
            <person name="Han R."/>
            <person name="Bertier L."/>
            <person name="Beede B."/>
            <person name="Kafkas S."/>
            <person name="Golino D."/>
            <person name="Preece J."/>
            <person name="Michelmore R."/>
        </authorList>
    </citation>
    <scope>NUCLEOTIDE SEQUENCE [LARGE SCALE GENOMIC DNA]</scope>
</reference>
<protein>
    <submittedName>
        <fullName evidence="1">Uncharacterized protein</fullName>
    </submittedName>
</protein>
<accession>A0ACC0YCE1</accession>
<comment type="caution">
    <text evidence="1">The sequence shown here is derived from an EMBL/GenBank/DDBJ whole genome shotgun (WGS) entry which is preliminary data.</text>
</comment>
<dbReference type="EMBL" id="CM047742">
    <property type="protein sequence ID" value="KAJ0034083.1"/>
    <property type="molecule type" value="Genomic_DNA"/>
</dbReference>
<organism evidence="1 2">
    <name type="scientific">Pistacia integerrima</name>
    <dbReference type="NCBI Taxonomy" id="434235"/>
    <lineage>
        <taxon>Eukaryota</taxon>
        <taxon>Viridiplantae</taxon>
        <taxon>Streptophyta</taxon>
        <taxon>Embryophyta</taxon>
        <taxon>Tracheophyta</taxon>
        <taxon>Spermatophyta</taxon>
        <taxon>Magnoliopsida</taxon>
        <taxon>eudicotyledons</taxon>
        <taxon>Gunneridae</taxon>
        <taxon>Pentapetalae</taxon>
        <taxon>rosids</taxon>
        <taxon>malvids</taxon>
        <taxon>Sapindales</taxon>
        <taxon>Anacardiaceae</taxon>
        <taxon>Pistacia</taxon>
    </lineage>
</organism>
<gene>
    <name evidence="1" type="ORF">Pint_24257</name>
</gene>
<evidence type="ECO:0000313" key="2">
    <source>
        <dbReference type="Proteomes" id="UP001163603"/>
    </source>
</evidence>
<name>A0ACC0YCE1_9ROSI</name>
<sequence>MQHLEDDEDINRITFTAWILIVQALSLLPRVLPKQSKRSRISQTVLLQLILSVLSTLSNSKKGQKHQLTPFCDQGENGEKPIVPKSEILDFELPADCMYSSHVGNNNASSSGSNVRSSLIGMGFSPSHVNKVIEEKGEDDLDLLLEMLLGYSEHQKSNSQSSDSLDSLFGDKDSVSQPEISPVFQPKEEPDVPDVDEDNDEKRASLLKMDFPLNLVDFALDKLGEAAPINELVDFIIAAQIAENIEKETDDMPHEDEGKNEVFIDGFM</sequence>
<keyword evidence="2" id="KW-1185">Reference proteome</keyword>